<dbReference type="PROSITE" id="PS50110">
    <property type="entry name" value="RESPONSE_REGULATORY"/>
    <property type="match status" value="1"/>
</dbReference>
<organism evidence="3 4">
    <name type="scientific">Limosilactobacillus equigenerosi DSM 18793 = JCM 14505</name>
    <dbReference type="NCBI Taxonomy" id="1423742"/>
    <lineage>
        <taxon>Bacteria</taxon>
        <taxon>Bacillati</taxon>
        <taxon>Bacillota</taxon>
        <taxon>Bacilli</taxon>
        <taxon>Lactobacillales</taxon>
        <taxon>Lactobacillaceae</taxon>
        <taxon>Limosilactobacillus</taxon>
    </lineage>
</organism>
<dbReference type="InterPro" id="IPR013972">
    <property type="entry name" value="YcbB"/>
</dbReference>
<dbReference type="RefSeq" id="WP_054652520.1">
    <property type="nucleotide sequence ID" value="NZ_AZGC01000013.1"/>
</dbReference>
<comment type="caution">
    <text evidence="3">The sequence shown here is derived from an EMBL/GenBank/DDBJ whole genome shotgun (WGS) entry which is preliminary data.</text>
</comment>
<dbReference type="SMART" id="SM00448">
    <property type="entry name" value="REC"/>
    <property type="match status" value="1"/>
</dbReference>
<dbReference type="InterPro" id="IPR011006">
    <property type="entry name" value="CheY-like_superfamily"/>
</dbReference>
<dbReference type="Proteomes" id="UP000051084">
    <property type="component" value="Unassembled WGS sequence"/>
</dbReference>
<dbReference type="PATRIC" id="fig|1423742.4.peg.535"/>
<comment type="caution">
    <text evidence="1">Lacks conserved residue(s) required for the propagation of feature annotation.</text>
</comment>
<dbReference type="Gene3D" id="3.40.50.2300">
    <property type="match status" value="1"/>
</dbReference>
<name>A0A0R1UXZ6_9LACO</name>
<sequence>MNFYIIESDIKNQQLFTNLVEDDFENSILGITADFTQAYDQLLQFRVDVLILPFAAENSGGGTGVDLITRLRQVNVRPKIIITGPNDHQIKSQAYQAGALVYLQTPINVDEAAQLLKLISTQVTLTTKLRTISQLSSITQLQLHQQVSRDQIEHVSDILRFLGIAAEPGSHDILKIIRLMVYQKLNFNDIDFERDLKFDDREKKNSLQRIRRTLKVGITNLAAMCIDYPENELLLEYANNLFEYKNIHVEIQRLNQEQPDNSQLSLPHFFDGLLQEALKYDQ</sequence>
<evidence type="ECO:0000313" key="4">
    <source>
        <dbReference type="Proteomes" id="UP000051084"/>
    </source>
</evidence>
<dbReference type="EMBL" id="AZGC01000013">
    <property type="protein sequence ID" value="KRL96072.1"/>
    <property type="molecule type" value="Genomic_DNA"/>
</dbReference>
<reference evidence="3 4" key="1">
    <citation type="journal article" date="2015" name="Genome Announc.">
        <title>Expanding the biotechnology potential of lactobacilli through comparative genomics of 213 strains and associated genera.</title>
        <authorList>
            <person name="Sun Z."/>
            <person name="Harris H.M."/>
            <person name="McCann A."/>
            <person name="Guo C."/>
            <person name="Argimon S."/>
            <person name="Zhang W."/>
            <person name="Yang X."/>
            <person name="Jeffery I.B."/>
            <person name="Cooney J.C."/>
            <person name="Kagawa T.F."/>
            <person name="Liu W."/>
            <person name="Song Y."/>
            <person name="Salvetti E."/>
            <person name="Wrobel A."/>
            <person name="Rasinkangas P."/>
            <person name="Parkhill J."/>
            <person name="Rea M.C."/>
            <person name="O'Sullivan O."/>
            <person name="Ritari J."/>
            <person name="Douillard F.P."/>
            <person name="Paul Ross R."/>
            <person name="Yang R."/>
            <person name="Briner A.E."/>
            <person name="Felis G.E."/>
            <person name="de Vos W.M."/>
            <person name="Barrangou R."/>
            <person name="Klaenhammer T.R."/>
            <person name="Caufield P.W."/>
            <person name="Cui Y."/>
            <person name="Zhang H."/>
            <person name="O'Toole P.W."/>
        </authorList>
    </citation>
    <scope>NUCLEOTIDE SEQUENCE [LARGE SCALE GENOMIC DNA]</scope>
    <source>
        <strain evidence="3 4">DSM 18793</strain>
    </source>
</reference>
<gene>
    <name evidence="3" type="ORF">FC21_GL000513</name>
</gene>
<evidence type="ECO:0000313" key="3">
    <source>
        <dbReference type="EMBL" id="KRL96072.1"/>
    </source>
</evidence>
<dbReference type="SUPFAM" id="SSF52172">
    <property type="entry name" value="CheY-like"/>
    <property type="match status" value="1"/>
</dbReference>
<dbReference type="STRING" id="417373.GCA_001570685_00418"/>
<protein>
    <submittedName>
        <fullName evidence="3">Two-component response regulator</fullName>
    </submittedName>
</protein>
<dbReference type="Pfam" id="PF00072">
    <property type="entry name" value="Response_reg"/>
    <property type="match status" value="1"/>
</dbReference>
<dbReference type="OrthoDB" id="9780153at2"/>
<dbReference type="AlphaFoldDB" id="A0A0R1UXZ6"/>
<accession>A0A0R1UXZ6</accession>
<keyword evidence="4" id="KW-1185">Reference proteome</keyword>
<feature type="domain" description="Response regulatory" evidence="2">
    <location>
        <begin position="2"/>
        <end position="120"/>
    </location>
</feature>
<proteinExistence type="predicted"/>
<evidence type="ECO:0000256" key="1">
    <source>
        <dbReference type="PROSITE-ProRule" id="PRU00169"/>
    </source>
</evidence>
<dbReference type="GO" id="GO:0000160">
    <property type="term" value="P:phosphorelay signal transduction system"/>
    <property type="evidence" value="ECO:0007669"/>
    <property type="project" value="InterPro"/>
</dbReference>
<evidence type="ECO:0000259" key="2">
    <source>
        <dbReference type="PROSITE" id="PS50110"/>
    </source>
</evidence>
<dbReference type="Pfam" id="PF08664">
    <property type="entry name" value="YcbB"/>
    <property type="match status" value="1"/>
</dbReference>
<dbReference type="InterPro" id="IPR001789">
    <property type="entry name" value="Sig_transdc_resp-reg_receiver"/>
</dbReference>